<sequence length="331" mass="35902">MATIVIFELDNDPLNGNDIGVVAGFTVEITDDDGLLEDPDGNGTSQFDVSGVPGLANSDNFQVFETYDGTVNGSSVTFTLIQFSGTQYMFVTSGTVVAGDTIVGPTLGSFTAAPSDYDELPSFVCFAEDTLILTDGRAVAVQELRVGDLVRTMDHGFQPIRWIGSRILGGADLANHPQLRPIRIRAGALGPGLAESDLRVSPQHRMLLRSIVAERMFGTAEILVPAKKLLDLDGIGVERHVSAVIYTHFLFENHQIVFSNGAPTESLFTGPEALKSVSASARREIQRLFPEICRERYAANPARPIPKQGRMVRKLADRIKKNGKCLLEPLT</sequence>
<name>A0ABZ3IDN3_9RHOB</name>
<accession>A0ABZ3IDN3</accession>
<reference evidence="3" key="1">
    <citation type="submission" date="2024-04" db="EMBL/GenBank/DDBJ databases">
        <title>Phylogenomic analyses of a clade within the roseobacter group suggest taxonomic reassignments of species of the genera Aestuariivita, Citreicella, Loktanella, Nautella, Pelagibaca, Ruegeria, Thalassobius, Thiobacimonas and Tropicibacter, and the proposal o.</title>
        <authorList>
            <person name="Jeon C.O."/>
        </authorList>
    </citation>
    <scope>NUCLEOTIDE SEQUENCE [LARGE SCALE GENOMIC DNA]</scope>
    <source>
        <strain evidence="3">BS5-3</strain>
    </source>
</reference>
<dbReference type="RefSeq" id="WP_373636662.1">
    <property type="nucleotide sequence ID" value="NZ_CP150951.2"/>
</dbReference>
<dbReference type="InterPro" id="IPR028992">
    <property type="entry name" value="Hedgehog/Intein_dom"/>
</dbReference>
<dbReference type="InterPro" id="IPR036844">
    <property type="entry name" value="Hint_dom_sf"/>
</dbReference>
<evidence type="ECO:0000313" key="3">
    <source>
        <dbReference type="Proteomes" id="UP001440612"/>
    </source>
</evidence>
<keyword evidence="3" id="KW-1185">Reference proteome</keyword>
<evidence type="ECO:0000259" key="1">
    <source>
        <dbReference type="Pfam" id="PF13403"/>
    </source>
</evidence>
<dbReference type="Proteomes" id="UP001440612">
    <property type="component" value="Chromosome"/>
</dbReference>
<protein>
    <submittedName>
        <fullName evidence="2">Hint domain-containing protein</fullName>
    </submittedName>
</protein>
<organism evidence="2 3">
    <name type="scientific">Yoonia phaeophyticola</name>
    <dbReference type="NCBI Taxonomy" id="3137369"/>
    <lineage>
        <taxon>Bacteria</taxon>
        <taxon>Pseudomonadati</taxon>
        <taxon>Pseudomonadota</taxon>
        <taxon>Alphaproteobacteria</taxon>
        <taxon>Rhodobacterales</taxon>
        <taxon>Paracoccaceae</taxon>
        <taxon>Yoonia</taxon>
    </lineage>
</organism>
<feature type="domain" description="Hedgehog/Intein (Hint)" evidence="1">
    <location>
        <begin position="124"/>
        <end position="270"/>
    </location>
</feature>
<gene>
    <name evidence="2" type="ORF">AABB29_20815</name>
</gene>
<dbReference type="EMBL" id="CP150951">
    <property type="protein sequence ID" value="XFO62983.1"/>
    <property type="molecule type" value="Genomic_DNA"/>
</dbReference>
<proteinExistence type="predicted"/>
<dbReference type="Pfam" id="PF13403">
    <property type="entry name" value="Hint_2"/>
    <property type="match status" value="1"/>
</dbReference>
<evidence type="ECO:0000313" key="2">
    <source>
        <dbReference type="EMBL" id="XFO62983.1"/>
    </source>
</evidence>
<dbReference type="SUPFAM" id="SSF51294">
    <property type="entry name" value="Hedgehog/intein (Hint) domain"/>
    <property type="match status" value="1"/>
</dbReference>